<dbReference type="Proteomes" id="UP001193748">
    <property type="component" value="Unassembled WGS sequence"/>
</dbReference>
<feature type="domain" description="Terminase large subunit gp17-like C-terminal" evidence="3">
    <location>
        <begin position="350"/>
        <end position="511"/>
    </location>
</feature>
<dbReference type="InterPro" id="IPR027417">
    <property type="entry name" value="P-loop_NTPase"/>
</dbReference>
<sequence length="521" mass="60198">MTDDEKFIKVWNDPVLFINNFLSINDKKGKLVPFILNKPQQDFIRNMSTYNQILKSRQIGFSVAICGLAIFYAVTQPNSTCMMLSMSDESCRALFNKLKNIYHTLPTEIKPKLKRNNRAELQLENGSIISCTTLGQTDKGRGNTCKLIHISEFAFVKSDVAEKQLLSLEQTLQSGDSHLIIESTANGLNFFSALWNKSQKKENTYKGFFYNYIDGACMFEDEYKRYKEIFKEINGHYFSENDLTEEEMELLKLKDMTLDILCWRRMKIQNSSVDKFNQEFPLTPSQAFITSGHTIFDNERITNTLRVLQLNKNKFIKKSELEDLPQILKKYYGRSFFIYKKLKQGEKAWIGVDTSEGVGKDYSTAIVLNKDGEELAMFQNNKIKAYEYAEFINALGRYFNKAYLCVEKASAGHSVISRLRNEFKYMNMSKYKTYDQFNKPQYTVGFDTNSKTKGIIVNDLVEMFEKGQLLLHSEGILEEMKTFESKDNSGFGSMSGFHDDLVMALCLAIAALKEGKWYKWN</sequence>
<keyword evidence="2" id="KW-0472">Membrane</keyword>
<evidence type="ECO:0000256" key="1">
    <source>
        <dbReference type="ARBA" id="ARBA00022612"/>
    </source>
</evidence>
<gene>
    <name evidence="4" type="ORF">B0H41_002563</name>
</gene>
<evidence type="ECO:0000313" key="4">
    <source>
        <dbReference type="EMBL" id="NRT88884.1"/>
    </source>
</evidence>
<evidence type="ECO:0000259" key="3">
    <source>
        <dbReference type="Pfam" id="PF17289"/>
    </source>
</evidence>
<accession>A0AAX0B372</accession>
<evidence type="ECO:0000313" key="5">
    <source>
        <dbReference type="Proteomes" id="UP001193748"/>
    </source>
</evidence>
<dbReference type="InterPro" id="IPR035421">
    <property type="entry name" value="Terminase_6C"/>
</dbReference>
<keyword evidence="2" id="KW-0812">Transmembrane</keyword>
<evidence type="ECO:0000256" key="2">
    <source>
        <dbReference type="SAM" id="Phobius"/>
    </source>
</evidence>
<dbReference type="Pfam" id="PF03237">
    <property type="entry name" value="Terminase_6N"/>
    <property type="match status" value="1"/>
</dbReference>
<name>A0AAX0B372_CLOBE</name>
<comment type="caution">
    <text evidence="4">The sequence shown here is derived from an EMBL/GenBank/DDBJ whole genome shotgun (WGS) entry which is preliminary data.</text>
</comment>
<dbReference type="EMBL" id="JABSWW010000001">
    <property type="protein sequence ID" value="NRT88884.1"/>
    <property type="molecule type" value="Genomic_DNA"/>
</dbReference>
<reference evidence="4" key="1">
    <citation type="submission" date="2020-05" db="EMBL/GenBank/DDBJ databases">
        <authorList>
            <person name="Brown S."/>
            <person name="Huntemann M."/>
            <person name="Clum A."/>
            <person name="Spunde A."/>
            <person name="Palaniappan K."/>
            <person name="Ritter S."/>
            <person name="Mikhailova N."/>
            <person name="Chen I.-M."/>
            <person name="Stamatis D."/>
            <person name="Reddy T."/>
            <person name="O'Malley R."/>
            <person name="Daum C."/>
            <person name="Shapiro N."/>
            <person name="Ivanova N."/>
            <person name="Kyrpides N."/>
            <person name="Woyke T."/>
        </authorList>
    </citation>
    <scope>NUCLEOTIDE SEQUENCE</scope>
    <source>
        <strain evidence="4">DJ080</strain>
    </source>
</reference>
<reference evidence="4" key="2">
    <citation type="journal article" date="2022" name="Nat. Biotechnol.">
        <title>Carbon-negative production of acetone and isopropanol by gas fermentation at industrial pilot scale.</title>
        <authorList>
            <person name="Liew F.E."/>
            <person name="Nogle R."/>
            <person name="Abdalla T."/>
            <person name="Rasor B.J."/>
            <person name="Canter C."/>
            <person name="Jensen R.O."/>
            <person name="Wang L."/>
            <person name="Strutz J."/>
            <person name="Chirania P."/>
            <person name="De Tissera S."/>
            <person name="Mueller A.P."/>
            <person name="Ruan Z."/>
            <person name="Gao A."/>
            <person name="Tran L."/>
            <person name="Engle N.L."/>
            <person name="Bromley J.C."/>
            <person name="Daniell J."/>
            <person name="Conrado R."/>
            <person name="Tschaplinski T.J."/>
            <person name="Giannone R.J."/>
            <person name="Hettich R.L."/>
            <person name="Karim A.S."/>
            <person name="Simpson S.D."/>
            <person name="Brown S.D."/>
            <person name="Leang C."/>
            <person name="Jewett M.C."/>
            <person name="Kopke M."/>
        </authorList>
    </citation>
    <scope>NUCLEOTIDE SEQUENCE</scope>
    <source>
        <strain evidence="4">DJ080</strain>
    </source>
</reference>
<dbReference type="AlphaFoldDB" id="A0AAX0B372"/>
<dbReference type="RefSeq" id="WP_173711010.1">
    <property type="nucleotide sequence ID" value="NZ_JABSWW010000001.1"/>
</dbReference>
<organism evidence="4 5">
    <name type="scientific">Clostridium beijerinckii</name>
    <name type="common">Clostridium MP</name>
    <dbReference type="NCBI Taxonomy" id="1520"/>
    <lineage>
        <taxon>Bacteria</taxon>
        <taxon>Bacillati</taxon>
        <taxon>Bacillota</taxon>
        <taxon>Clostridia</taxon>
        <taxon>Eubacteriales</taxon>
        <taxon>Clostridiaceae</taxon>
        <taxon>Clostridium</taxon>
    </lineage>
</organism>
<dbReference type="Gene3D" id="3.30.420.240">
    <property type="match status" value="1"/>
</dbReference>
<protein>
    <recommendedName>
        <fullName evidence="3">Terminase large subunit gp17-like C-terminal domain-containing protein</fullName>
    </recommendedName>
</protein>
<keyword evidence="1" id="KW-1188">Viral release from host cell</keyword>
<keyword evidence="2" id="KW-1133">Transmembrane helix</keyword>
<dbReference type="Pfam" id="PF17289">
    <property type="entry name" value="Terminase_6C"/>
    <property type="match status" value="1"/>
</dbReference>
<dbReference type="Gene3D" id="3.40.50.300">
    <property type="entry name" value="P-loop containing nucleotide triphosphate hydrolases"/>
    <property type="match status" value="1"/>
</dbReference>
<proteinExistence type="predicted"/>
<feature type="transmembrane region" description="Helical" evidence="2">
    <location>
        <begin position="59"/>
        <end position="75"/>
    </location>
</feature>